<sequence length="492" mass="55411">MTVEHSKAQLENIVPDDDYLERIIDNTQAVRRESDRQRFKLQVTSFLTEISSGALVVSSDLIGSIEKRIAVIDEVLSKQISLIMHATEFQKVESAWTALYKLVQSSVTENTEIRVLNCSKSELLKDFKSASDFDQSMLFKSIYESEYGTFGGTPFSVFVGDFYFDNVPQDIELLEHISHVAAAAHAPFLSAAAPGMLSMNTFSDLPRPRDLSKLFDTTDYARWRSFRLTDDSRYIGLTMPKVLGRMPYGTKTIPAESFNFEEHINEFNDGKDYLWINSAYELAIRIVSSFEEYGWCAAIRGVEGGGLVESLPAYNYTSHTGEHVLQCPTEIAISDRREKELSDLGFIPLVYCKGTNYAAFFAVQSINKPRLYNTDEANANARLSSQLQYILATSRFAHYLKSIVRDKVGSFMSRTECQAYLQDWIMQYVVASDNAGQETKARYPLREASIEVLEVPGSPGTYRAIAWLKPHFQLEGLSMSLRLVADLPAGVN</sequence>
<organism evidence="3 4">
    <name type="scientific">Escherichia coli</name>
    <dbReference type="NCBI Taxonomy" id="562"/>
    <lineage>
        <taxon>Bacteria</taxon>
        <taxon>Pseudomonadati</taxon>
        <taxon>Pseudomonadota</taxon>
        <taxon>Gammaproteobacteria</taxon>
        <taxon>Enterobacterales</taxon>
        <taxon>Enterobacteriaceae</taxon>
        <taxon>Escherichia</taxon>
    </lineage>
</organism>
<name>A0A8S7B345_ECOLX</name>
<dbReference type="NCBIfam" id="TIGR03355">
    <property type="entry name" value="VI_chp_2"/>
    <property type="match status" value="1"/>
</dbReference>
<dbReference type="AlphaFoldDB" id="A0A8S7B345"/>
<dbReference type="RefSeq" id="WP_000215403.1">
    <property type="nucleotide sequence ID" value="NZ_BAAGAL010000032.1"/>
</dbReference>
<evidence type="ECO:0000259" key="1">
    <source>
        <dbReference type="Pfam" id="PF05943"/>
    </source>
</evidence>
<dbReference type="Proteomes" id="UP000567387">
    <property type="component" value="Unassembled WGS sequence"/>
</dbReference>
<feature type="domain" description="TssC1 N-terminal" evidence="1">
    <location>
        <begin position="67"/>
        <end position="366"/>
    </location>
</feature>
<dbReference type="EMBL" id="AASCBU010000022">
    <property type="protein sequence ID" value="EFA8786016.1"/>
    <property type="molecule type" value="Genomic_DNA"/>
</dbReference>
<reference evidence="3 4" key="1">
    <citation type="submission" date="2018-08" db="EMBL/GenBank/DDBJ databases">
        <authorList>
            <consortium name="PulseNet: The National Subtyping Network for Foodborne Disease Surveillance"/>
            <person name="Tarr C.L."/>
            <person name="Trees E."/>
            <person name="Katz L.S."/>
            <person name="Carleton-Romer H.A."/>
            <person name="Stroika S."/>
            <person name="Kucerova Z."/>
            <person name="Roache K.F."/>
            <person name="Sabol A.L."/>
            <person name="Besser J."/>
            <person name="Gerner-Smidt P."/>
        </authorList>
    </citation>
    <scope>NUCLEOTIDE SEQUENCE [LARGE SCALE GENOMIC DNA]</scope>
    <source>
        <strain evidence="3 4">PNUSAE011918</strain>
    </source>
</reference>
<dbReference type="PANTHER" id="PTHR35565">
    <property type="entry name" value="CYTOPLASMIC PROTEIN-RELATED"/>
    <property type="match status" value="1"/>
</dbReference>
<dbReference type="Pfam" id="PF18945">
    <property type="entry name" value="VipB_2"/>
    <property type="match status" value="1"/>
</dbReference>
<dbReference type="InterPro" id="IPR044031">
    <property type="entry name" value="TssC1_N"/>
</dbReference>
<evidence type="ECO:0000313" key="3">
    <source>
        <dbReference type="EMBL" id="EFA8786016.1"/>
    </source>
</evidence>
<evidence type="ECO:0000313" key="4">
    <source>
        <dbReference type="Proteomes" id="UP000567387"/>
    </source>
</evidence>
<gene>
    <name evidence="3" type="primary">tssC</name>
    <name evidence="3" type="ORF">C2R31_003911</name>
</gene>
<dbReference type="InterPro" id="IPR010269">
    <property type="entry name" value="T6SS_TssC-like"/>
</dbReference>
<dbReference type="InterPro" id="IPR044032">
    <property type="entry name" value="TssC1_C"/>
</dbReference>
<dbReference type="PANTHER" id="PTHR35565:SF3">
    <property type="entry name" value="TYPE VI SECRETION SYSTEM SHEATH PROTEIN TSSC1"/>
    <property type="match status" value="1"/>
</dbReference>
<feature type="domain" description="TssC1 C-terminal" evidence="2">
    <location>
        <begin position="376"/>
        <end position="487"/>
    </location>
</feature>
<comment type="caution">
    <text evidence="3">The sequence shown here is derived from an EMBL/GenBank/DDBJ whole genome shotgun (WGS) entry which is preliminary data.</text>
</comment>
<evidence type="ECO:0000259" key="2">
    <source>
        <dbReference type="Pfam" id="PF18945"/>
    </source>
</evidence>
<dbReference type="Pfam" id="PF05943">
    <property type="entry name" value="VipB"/>
    <property type="match status" value="1"/>
</dbReference>
<proteinExistence type="predicted"/>
<accession>A0A8S7B345</accession>
<protein>
    <submittedName>
        <fullName evidence="3">Type VI secretion system contractile sheath large subunit</fullName>
    </submittedName>
</protein>